<keyword evidence="1" id="KW-1185">Reference proteome</keyword>
<proteinExistence type="predicted"/>
<accession>A0A8B8DW99</accession>
<evidence type="ECO:0000313" key="2">
    <source>
        <dbReference type="RefSeq" id="XP_022331784.1"/>
    </source>
</evidence>
<dbReference type="OrthoDB" id="6041128at2759"/>
<dbReference type="Proteomes" id="UP000694844">
    <property type="component" value="Chromosome 1"/>
</dbReference>
<dbReference type="AlphaFoldDB" id="A0A8B8DW99"/>
<organism evidence="1 2">
    <name type="scientific">Crassostrea virginica</name>
    <name type="common">Eastern oyster</name>
    <dbReference type="NCBI Taxonomy" id="6565"/>
    <lineage>
        <taxon>Eukaryota</taxon>
        <taxon>Metazoa</taxon>
        <taxon>Spiralia</taxon>
        <taxon>Lophotrochozoa</taxon>
        <taxon>Mollusca</taxon>
        <taxon>Bivalvia</taxon>
        <taxon>Autobranchia</taxon>
        <taxon>Pteriomorphia</taxon>
        <taxon>Ostreida</taxon>
        <taxon>Ostreoidea</taxon>
        <taxon>Ostreidae</taxon>
        <taxon>Crassostrea</taxon>
    </lineage>
</organism>
<name>A0A8B8DW99_CRAVI</name>
<dbReference type="GeneID" id="111129617"/>
<dbReference type="InterPro" id="IPR008979">
    <property type="entry name" value="Galactose-bd-like_sf"/>
</dbReference>
<dbReference type="InterPro" id="IPR051941">
    <property type="entry name" value="BG_Antigen-Binding_Lectin"/>
</dbReference>
<dbReference type="PANTHER" id="PTHR45713">
    <property type="entry name" value="FTP DOMAIN-CONTAINING PROTEIN"/>
    <property type="match status" value="1"/>
</dbReference>
<sequence length="120" mass="12978">MKTNNVCPGGFFLRSLGMCKNNNLALHSPTTMSSVFDDPVFAYQRHGNGSLAVNGEVRSDDTECAVTNGELYPFLTVDLLDHFLVGRVVITNRLTNEWRLHDVNVTVGGDGSTSTVSVGS</sequence>
<dbReference type="SUPFAM" id="SSF49785">
    <property type="entry name" value="Galactose-binding domain-like"/>
    <property type="match status" value="1"/>
</dbReference>
<evidence type="ECO:0000313" key="1">
    <source>
        <dbReference type="Proteomes" id="UP000694844"/>
    </source>
</evidence>
<protein>
    <submittedName>
        <fullName evidence="2">Uncharacterized protein LOC111129617 isoform X1</fullName>
    </submittedName>
</protein>
<dbReference type="RefSeq" id="XP_022331784.1">
    <property type="nucleotide sequence ID" value="XM_022476076.1"/>
</dbReference>
<gene>
    <name evidence="2" type="primary">LOC111129617</name>
</gene>
<reference evidence="2" key="2">
    <citation type="submission" date="2025-08" db="UniProtKB">
        <authorList>
            <consortium name="RefSeq"/>
        </authorList>
    </citation>
    <scope>IDENTIFICATION</scope>
    <source>
        <tissue evidence="2">Whole sample</tissue>
    </source>
</reference>
<reference evidence="1" key="1">
    <citation type="submission" date="2024-06" db="UniProtKB">
        <authorList>
            <consortium name="RefSeq"/>
        </authorList>
    </citation>
    <scope>NUCLEOTIDE SEQUENCE [LARGE SCALE GENOMIC DNA]</scope>
</reference>
<dbReference type="PANTHER" id="PTHR45713:SF6">
    <property type="entry name" value="F5_8 TYPE C DOMAIN-CONTAINING PROTEIN"/>
    <property type="match status" value="1"/>
</dbReference>
<dbReference type="Gene3D" id="2.60.120.260">
    <property type="entry name" value="Galactose-binding domain-like"/>
    <property type="match status" value="1"/>
</dbReference>
<dbReference type="KEGG" id="cvn:111129617"/>